<dbReference type="SMART" id="SM00530">
    <property type="entry name" value="HTH_XRE"/>
    <property type="match status" value="1"/>
</dbReference>
<organism evidence="2 3">
    <name type="scientific">Enterococcus durans</name>
    <dbReference type="NCBI Taxonomy" id="53345"/>
    <lineage>
        <taxon>Bacteria</taxon>
        <taxon>Bacillati</taxon>
        <taxon>Bacillota</taxon>
        <taxon>Bacilli</taxon>
        <taxon>Lactobacillales</taxon>
        <taxon>Enterococcaceae</taxon>
        <taxon>Enterococcus</taxon>
    </lineage>
</organism>
<dbReference type="PANTHER" id="PTHR37301">
    <property type="entry name" value="DNA-BINDING PROTEIN-RELATED"/>
    <property type="match status" value="1"/>
</dbReference>
<sequence>MAIIIHLDVMLAKRKMSVTDLSEKVGITMVNISILKNGKAKAIRFSTLDKICEVLHCQPGDIIEYVKDEPM</sequence>
<feature type="domain" description="HTH cro/C1-type" evidence="1">
    <location>
        <begin position="13"/>
        <end position="62"/>
    </location>
</feature>
<evidence type="ECO:0000313" key="3">
    <source>
        <dbReference type="Proteomes" id="UP000326078"/>
    </source>
</evidence>
<proteinExistence type="predicted"/>
<name>A0A5N0YRP6_9ENTE</name>
<gene>
    <name evidence="2" type="ORF">F6X95_07530</name>
</gene>
<dbReference type="CDD" id="cd00093">
    <property type="entry name" value="HTH_XRE"/>
    <property type="match status" value="1"/>
</dbReference>
<dbReference type="EMBL" id="VYUT01000009">
    <property type="protein sequence ID" value="KAA9205527.1"/>
    <property type="molecule type" value="Genomic_DNA"/>
</dbReference>
<dbReference type="PANTHER" id="PTHR37301:SF1">
    <property type="entry name" value="DNA-BINDING PROTEIN"/>
    <property type="match status" value="1"/>
</dbReference>
<accession>A0A5N0YRP6</accession>
<dbReference type="AlphaFoldDB" id="A0A5N0YRP6"/>
<dbReference type="InterPro" id="IPR010982">
    <property type="entry name" value="Lambda_DNA-bd_dom_sf"/>
</dbReference>
<reference evidence="2 3" key="1">
    <citation type="submission" date="2019-09" db="EMBL/GenBank/DDBJ databases">
        <title>Vancomyinc resistant enterococci isolated from farm animals in Switzerland.</title>
        <authorList>
            <person name="Stevens M.J.A."/>
            <person name="Stephan R."/>
            <person name="Morach M."/>
            <person name="Nuesch-Inderbinen M."/>
        </authorList>
    </citation>
    <scope>NUCLEOTIDE SEQUENCE [LARGE SCALE GENOMIC DNA]</scope>
    <source>
        <strain evidence="2 3">GH27</strain>
    </source>
</reference>
<dbReference type="PROSITE" id="PS50943">
    <property type="entry name" value="HTH_CROC1"/>
    <property type="match status" value="1"/>
</dbReference>
<dbReference type="Proteomes" id="UP000326078">
    <property type="component" value="Unassembled WGS sequence"/>
</dbReference>
<dbReference type="InterPro" id="IPR001387">
    <property type="entry name" value="Cro/C1-type_HTH"/>
</dbReference>
<dbReference type="RefSeq" id="WP_104660051.1">
    <property type="nucleotide sequence ID" value="NZ_CP042597.1"/>
</dbReference>
<dbReference type="SUPFAM" id="SSF47413">
    <property type="entry name" value="lambda repressor-like DNA-binding domains"/>
    <property type="match status" value="1"/>
</dbReference>
<evidence type="ECO:0000259" key="1">
    <source>
        <dbReference type="PROSITE" id="PS50943"/>
    </source>
</evidence>
<evidence type="ECO:0000313" key="2">
    <source>
        <dbReference type="EMBL" id="KAA9205527.1"/>
    </source>
</evidence>
<dbReference type="GO" id="GO:0003677">
    <property type="term" value="F:DNA binding"/>
    <property type="evidence" value="ECO:0007669"/>
    <property type="project" value="InterPro"/>
</dbReference>
<comment type="caution">
    <text evidence="2">The sequence shown here is derived from an EMBL/GenBank/DDBJ whole genome shotgun (WGS) entry which is preliminary data.</text>
</comment>
<dbReference type="Pfam" id="PF13443">
    <property type="entry name" value="HTH_26"/>
    <property type="match status" value="1"/>
</dbReference>
<protein>
    <submittedName>
        <fullName evidence="2">Helix-turn-helix transcriptional regulator</fullName>
    </submittedName>
</protein>
<dbReference type="Gene3D" id="1.10.260.40">
    <property type="entry name" value="lambda repressor-like DNA-binding domains"/>
    <property type="match status" value="1"/>
</dbReference>